<sequence length="577" mass="66992">MNHLIEKRIFVKPGAKKWGIKDDFMLHRVGGDYMRILVNDLMHICDENIFPKSFFFVLGSTEYSKLDNVKFSLVRLQSTTILKSLMKMGLLEEYKGDNKLFSKRMATEGNKAIDSRRFSTAFSLFYLSLFEDGSFYTKESDDVPFNLCENDSPCPIPNDIDRFNPNSFEHDDDLIDLDDLGSDSLSENRTEDQDFGSMSHTAANISRPVSLDLQYSFDDESLIEEAIEAHEPSRPSERTTNQASGTTTTVPVDGVAATTNSTRKRGRKAQSEFLVDTESFDELSLLFVELNVLLKLLHSIDVVKRHVSSTSTGESDILKFYDDVLERLQLFSEREKCEFVKEAFRLPLHCVRHMLESWEDFGSFSDFNCMEMERAGKFIKSLVKPNGNVTRTLNKRIPFSCFLKFFRIFQSKRAGNLQQYEIAKCAPSDVIRKRKSEIDEFKKMFNDQGNVSIRFPSWIKTRGTKIWLKSGRNYAKWRQQDGRWKFIKITRILHFKSKNNQALMIECTEVDILKTWYRRENSFYEVCVQSKVIEKPNSSHQKWIDDEAIIFGVSVLHDFEDSLFDTRPSFEDLIKFI</sequence>
<dbReference type="AlphaFoldDB" id="A0A4V4NFJ2"/>
<feature type="compositionally biased region" description="Basic and acidic residues" evidence="1">
    <location>
        <begin position="227"/>
        <end position="237"/>
    </location>
</feature>
<evidence type="ECO:0000313" key="2">
    <source>
        <dbReference type="EMBL" id="TID23944.1"/>
    </source>
</evidence>
<feature type="region of interest" description="Disordered" evidence="1">
    <location>
        <begin position="227"/>
        <end position="252"/>
    </location>
</feature>
<dbReference type="EMBL" id="SELW01000512">
    <property type="protein sequence ID" value="TID23944.1"/>
    <property type="molecule type" value="Genomic_DNA"/>
</dbReference>
<name>A0A4V4NFJ2_9ASCO</name>
<evidence type="ECO:0000256" key="1">
    <source>
        <dbReference type="SAM" id="MobiDB-lite"/>
    </source>
</evidence>
<gene>
    <name evidence="2" type="ORF">CANINC_003105</name>
</gene>
<feature type="compositionally biased region" description="Polar residues" evidence="1">
    <location>
        <begin position="238"/>
        <end position="250"/>
    </location>
</feature>
<reference evidence="2 3" key="1">
    <citation type="journal article" date="2019" name="Front. Genet.">
        <title>Whole-Genome Sequencing of the Opportunistic Yeast Pathogen Candida inconspicua Uncovers Its Hybrid Origin.</title>
        <authorList>
            <person name="Mixao V."/>
            <person name="Hansen A.P."/>
            <person name="Saus E."/>
            <person name="Boekhout T."/>
            <person name="Lass-Florl C."/>
            <person name="Gabaldon T."/>
        </authorList>
    </citation>
    <scope>NUCLEOTIDE SEQUENCE [LARGE SCALE GENOMIC DNA]</scope>
    <source>
        <strain evidence="2 3">CBS 180</strain>
    </source>
</reference>
<proteinExistence type="predicted"/>
<feature type="region of interest" description="Disordered" evidence="1">
    <location>
        <begin position="179"/>
        <end position="201"/>
    </location>
</feature>
<dbReference type="Proteomes" id="UP000307173">
    <property type="component" value="Unassembled WGS sequence"/>
</dbReference>
<comment type="caution">
    <text evidence="2">The sequence shown here is derived from an EMBL/GenBank/DDBJ whole genome shotgun (WGS) entry which is preliminary data.</text>
</comment>
<protein>
    <submittedName>
        <fullName evidence="2">Uncharacterized protein</fullName>
    </submittedName>
</protein>
<keyword evidence="3" id="KW-1185">Reference proteome</keyword>
<evidence type="ECO:0000313" key="3">
    <source>
        <dbReference type="Proteomes" id="UP000307173"/>
    </source>
</evidence>
<organism evidence="2 3">
    <name type="scientific">Pichia inconspicua</name>
    <dbReference type="NCBI Taxonomy" id="52247"/>
    <lineage>
        <taxon>Eukaryota</taxon>
        <taxon>Fungi</taxon>
        <taxon>Dikarya</taxon>
        <taxon>Ascomycota</taxon>
        <taxon>Saccharomycotina</taxon>
        <taxon>Pichiomycetes</taxon>
        <taxon>Pichiales</taxon>
        <taxon>Pichiaceae</taxon>
        <taxon>Pichia</taxon>
    </lineage>
</organism>
<accession>A0A4V4NFJ2</accession>